<reference evidence="3" key="1">
    <citation type="journal article" date="2019" name="Int. J. Syst. Evol. Microbiol.">
        <title>The Global Catalogue of Microorganisms (GCM) 10K type strain sequencing project: providing services to taxonomists for standard genome sequencing and annotation.</title>
        <authorList>
            <consortium name="The Broad Institute Genomics Platform"/>
            <consortium name="The Broad Institute Genome Sequencing Center for Infectious Disease"/>
            <person name="Wu L."/>
            <person name="Ma J."/>
        </authorList>
    </citation>
    <scope>NUCLEOTIDE SEQUENCE [LARGE SCALE GENOMIC DNA]</scope>
    <source>
        <strain evidence="3">JCM 17337</strain>
    </source>
</reference>
<protein>
    <submittedName>
        <fullName evidence="2">CinA family protein</fullName>
    </submittedName>
</protein>
<organism evidence="2 3">
    <name type="scientific">Flavobacterium ginsengiterrae</name>
    <dbReference type="NCBI Taxonomy" id="871695"/>
    <lineage>
        <taxon>Bacteria</taxon>
        <taxon>Pseudomonadati</taxon>
        <taxon>Bacteroidota</taxon>
        <taxon>Flavobacteriia</taxon>
        <taxon>Flavobacteriales</taxon>
        <taxon>Flavobacteriaceae</taxon>
        <taxon>Flavobacterium</taxon>
    </lineage>
</organism>
<dbReference type="Gene3D" id="3.90.950.20">
    <property type="entry name" value="CinA-like"/>
    <property type="match status" value="1"/>
</dbReference>
<dbReference type="EMBL" id="BAABDU010000001">
    <property type="protein sequence ID" value="GAA3754681.1"/>
    <property type="molecule type" value="Genomic_DNA"/>
</dbReference>
<evidence type="ECO:0000313" key="3">
    <source>
        <dbReference type="Proteomes" id="UP001500748"/>
    </source>
</evidence>
<dbReference type="Proteomes" id="UP001500748">
    <property type="component" value="Unassembled WGS sequence"/>
</dbReference>
<feature type="domain" description="CinA C-terminal" evidence="1">
    <location>
        <begin position="8"/>
        <end position="156"/>
    </location>
</feature>
<accession>A0ABP7G511</accession>
<dbReference type="InterPro" id="IPR008136">
    <property type="entry name" value="CinA_C"/>
</dbReference>
<evidence type="ECO:0000313" key="2">
    <source>
        <dbReference type="EMBL" id="GAA3754681.1"/>
    </source>
</evidence>
<gene>
    <name evidence="2" type="ORF">GCM10022423_00540</name>
</gene>
<comment type="caution">
    <text evidence="2">The sequence shown here is derived from an EMBL/GenBank/DDBJ whole genome shotgun (WGS) entry which is preliminary data.</text>
</comment>
<dbReference type="NCBIfam" id="TIGR00199">
    <property type="entry name" value="PncC_domain"/>
    <property type="match status" value="1"/>
</dbReference>
<proteinExistence type="predicted"/>
<dbReference type="InterPro" id="IPR036653">
    <property type="entry name" value="CinA-like_C"/>
</dbReference>
<dbReference type="Pfam" id="PF02464">
    <property type="entry name" value="CinA"/>
    <property type="match status" value="1"/>
</dbReference>
<evidence type="ECO:0000259" key="1">
    <source>
        <dbReference type="Pfam" id="PF02464"/>
    </source>
</evidence>
<dbReference type="SUPFAM" id="SSF142433">
    <property type="entry name" value="CinA-like"/>
    <property type="match status" value="1"/>
</dbReference>
<name>A0ABP7G511_9FLAO</name>
<keyword evidence="3" id="KW-1185">Reference proteome</keyword>
<dbReference type="RefSeq" id="WP_345138654.1">
    <property type="nucleotide sequence ID" value="NZ_BAABDU010000001.1"/>
</dbReference>
<sequence length="163" mass="17685">MPSEIVIKCSKALSLKKWNIAFAESVTAGRMSAEFSLTENSGTILRGGIVCYEEFVKIQLLHVPYTLIEKFTAESAEVTQQLAHQAAKIFNSKITAAVTGLASPGGSETKEKPVGTIFFHIVTPFGAAQHREIFHGSPEDIILQAVDKTAEIILRVIENDAAL</sequence>